<feature type="transmembrane region" description="Helical" evidence="6">
    <location>
        <begin position="214"/>
        <end position="236"/>
    </location>
</feature>
<dbReference type="PANTHER" id="PTHR37693">
    <property type="entry name" value="PHOSPHATIDYLGLYCEROL LYSYLTRANSFERASE"/>
    <property type="match status" value="1"/>
</dbReference>
<feature type="transmembrane region" description="Helical" evidence="6">
    <location>
        <begin position="45"/>
        <end position="61"/>
    </location>
</feature>
<comment type="subcellular location">
    <subcellularLocation>
        <location evidence="1">Cell membrane</location>
        <topology evidence="1">Multi-pass membrane protein</topology>
    </subcellularLocation>
</comment>
<evidence type="ECO:0000256" key="3">
    <source>
        <dbReference type="ARBA" id="ARBA00022692"/>
    </source>
</evidence>
<keyword evidence="4 6" id="KW-1133">Transmembrane helix</keyword>
<feature type="transmembrane region" description="Helical" evidence="6">
    <location>
        <begin position="288"/>
        <end position="313"/>
    </location>
</feature>
<evidence type="ECO:0000256" key="4">
    <source>
        <dbReference type="ARBA" id="ARBA00022989"/>
    </source>
</evidence>
<feature type="transmembrane region" description="Helical" evidence="6">
    <location>
        <begin position="154"/>
        <end position="179"/>
    </location>
</feature>
<evidence type="ECO:0000256" key="2">
    <source>
        <dbReference type="ARBA" id="ARBA00022475"/>
    </source>
</evidence>
<keyword evidence="5 6" id="KW-0472">Membrane</keyword>
<dbReference type="NCBIfam" id="TIGR00374">
    <property type="entry name" value="flippase-like domain"/>
    <property type="match status" value="1"/>
</dbReference>
<feature type="transmembrane region" description="Helical" evidence="6">
    <location>
        <begin position="12"/>
        <end position="33"/>
    </location>
</feature>
<dbReference type="InterPro" id="IPR022791">
    <property type="entry name" value="L-PG_synthase/AglD"/>
</dbReference>
<comment type="caution">
    <text evidence="7">The sequence shown here is derived from an EMBL/GenBank/DDBJ whole genome shotgun (WGS) entry which is preliminary data.</text>
</comment>
<feature type="transmembrane region" description="Helical" evidence="6">
    <location>
        <begin position="123"/>
        <end position="148"/>
    </location>
</feature>
<sequence>MTVKIPGLSKRNLILSTSLIVLVLLAILLKTTSKETFYALRSAKLSYLLLALLSWISYVTFDGLRFTLASLSIGEHKMDLITAIKVITIGIFLAAVSPFQVAGLPVQIVLLNRKKIGLGRATALLAARGFIGYSTILIAVLISLKYIWPPPSGIVRGIIIYATILVASIFLLYSIALFLPNLVKKIVKRERIVKEILSLRETTIAFVKNSNKKILLLAMLSSIATHLSICLIPFFLSYSFNSPIDFGRAFSFQSLIQGGLLWTPTPGGTGIAESVGLFIFKDYMNKEILGIFVVVWRFFTHHFAATVGAIFLLRELREI</sequence>
<dbReference type="Pfam" id="PF03706">
    <property type="entry name" value="LPG_synthase_TM"/>
    <property type="match status" value="1"/>
</dbReference>
<dbReference type="PANTHER" id="PTHR37693:SF1">
    <property type="entry name" value="INTEGRAL MEMBRANE PROTEIN"/>
    <property type="match status" value="1"/>
</dbReference>
<keyword evidence="2" id="KW-1003">Cell membrane</keyword>
<evidence type="ECO:0000256" key="6">
    <source>
        <dbReference type="SAM" id="Phobius"/>
    </source>
</evidence>
<evidence type="ECO:0000256" key="5">
    <source>
        <dbReference type="ARBA" id="ARBA00023136"/>
    </source>
</evidence>
<keyword evidence="3 6" id="KW-0812">Transmembrane</keyword>
<gene>
    <name evidence="7" type="ORF">ENU66_04650</name>
</gene>
<evidence type="ECO:0000256" key="1">
    <source>
        <dbReference type="ARBA" id="ARBA00004651"/>
    </source>
</evidence>
<proteinExistence type="predicted"/>
<evidence type="ECO:0000313" key="7">
    <source>
        <dbReference type="EMBL" id="HGL17599.1"/>
    </source>
</evidence>
<feature type="transmembrane region" description="Helical" evidence="6">
    <location>
        <begin position="81"/>
        <end position="111"/>
    </location>
</feature>
<protein>
    <submittedName>
        <fullName evidence="7">Flippase-like domain-containing protein</fullName>
    </submittedName>
</protein>
<dbReference type="EMBL" id="DTDJ01000031">
    <property type="protein sequence ID" value="HGL17599.1"/>
    <property type="molecule type" value="Genomic_DNA"/>
</dbReference>
<dbReference type="AlphaFoldDB" id="A0A7V3ZXW1"/>
<dbReference type="GO" id="GO:0005886">
    <property type="term" value="C:plasma membrane"/>
    <property type="evidence" value="ECO:0007669"/>
    <property type="project" value="UniProtKB-SubCell"/>
</dbReference>
<name>A0A7V3ZXW1_UNCW3</name>
<accession>A0A7V3ZXW1</accession>
<organism evidence="7">
    <name type="scientific">candidate division WOR-3 bacterium</name>
    <dbReference type="NCBI Taxonomy" id="2052148"/>
    <lineage>
        <taxon>Bacteria</taxon>
        <taxon>Bacteria division WOR-3</taxon>
    </lineage>
</organism>
<reference evidence="7" key="1">
    <citation type="journal article" date="2020" name="mSystems">
        <title>Genome- and Community-Level Interaction Insights into Carbon Utilization and Element Cycling Functions of Hydrothermarchaeota in Hydrothermal Sediment.</title>
        <authorList>
            <person name="Zhou Z."/>
            <person name="Liu Y."/>
            <person name="Xu W."/>
            <person name="Pan J."/>
            <person name="Luo Z.H."/>
            <person name="Li M."/>
        </authorList>
    </citation>
    <scope>NUCLEOTIDE SEQUENCE [LARGE SCALE GENOMIC DNA]</scope>
    <source>
        <strain evidence="7">SpSt-69</strain>
    </source>
</reference>